<evidence type="ECO:0000313" key="11">
    <source>
        <dbReference type="Proteomes" id="UP001591681"/>
    </source>
</evidence>
<evidence type="ECO:0000313" key="10">
    <source>
        <dbReference type="EMBL" id="KAL2092625.1"/>
    </source>
</evidence>
<evidence type="ECO:0000256" key="5">
    <source>
        <dbReference type="ARBA" id="ARBA00022737"/>
    </source>
</evidence>
<evidence type="ECO:0000256" key="8">
    <source>
        <dbReference type="SAM" id="MobiDB-lite"/>
    </source>
</evidence>
<dbReference type="GO" id="GO:0005737">
    <property type="term" value="C:cytoplasm"/>
    <property type="evidence" value="ECO:0007669"/>
    <property type="project" value="UniProtKB-SubCell"/>
</dbReference>
<dbReference type="AlphaFoldDB" id="A0ABD1K0K6"/>
<keyword evidence="6" id="KW-0802">TPR repeat</keyword>
<evidence type="ECO:0000256" key="1">
    <source>
        <dbReference type="ARBA" id="ARBA00004496"/>
    </source>
</evidence>
<dbReference type="InterPro" id="IPR019734">
    <property type="entry name" value="TPR_rpt"/>
</dbReference>
<evidence type="ECO:0000256" key="4">
    <source>
        <dbReference type="ARBA" id="ARBA00022490"/>
    </source>
</evidence>
<dbReference type="InterPro" id="IPR036028">
    <property type="entry name" value="SH3-like_dom_sf"/>
</dbReference>
<dbReference type="PANTHER" id="PTHR15175:SF4">
    <property type="entry name" value="NADPH OXIDASE ACTIVATOR 1"/>
    <property type="match status" value="1"/>
</dbReference>
<dbReference type="Gene3D" id="3.10.20.90">
    <property type="entry name" value="Phosphatidylinositol 3-kinase Catalytic Subunit, Chain A, domain 1"/>
    <property type="match status" value="1"/>
</dbReference>
<dbReference type="SMART" id="SM00326">
    <property type="entry name" value="SH3"/>
    <property type="match status" value="2"/>
</dbReference>
<dbReference type="PANTHER" id="PTHR15175">
    <property type="entry name" value="NEUTROPHIL CYTOSOLIC FACTOR 2, NEUTROPHIL NADPH OXIDASE FACTOR 2"/>
    <property type="match status" value="1"/>
</dbReference>
<evidence type="ECO:0000256" key="6">
    <source>
        <dbReference type="ARBA" id="ARBA00022803"/>
    </source>
</evidence>
<evidence type="ECO:0000259" key="9">
    <source>
        <dbReference type="PROSITE" id="PS50002"/>
    </source>
</evidence>
<keyword evidence="11" id="KW-1185">Reference proteome</keyword>
<comment type="caution">
    <text evidence="10">The sequence shown here is derived from an EMBL/GenBank/DDBJ whole genome shotgun (WGS) entry which is preliminary data.</text>
</comment>
<keyword evidence="3 7" id="KW-0728">SH3 domain</keyword>
<feature type="region of interest" description="Disordered" evidence="8">
    <location>
        <begin position="292"/>
        <end position="374"/>
    </location>
</feature>
<proteinExistence type="inferred from homology"/>
<comment type="subcellular location">
    <subcellularLocation>
        <location evidence="1">Cytoplasm</location>
    </subcellularLocation>
</comment>
<dbReference type="InterPro" id="IPR051864">
    <property type="entry name" value="NCF2_NOXA1"/>
</dbReference>
<dbReference type="EMBL" id="JBHFQA010000010">
    <property type="protein sequence ID" value="KAL2092625.1"/>
    <property type="molecule type" value="Genomic_DNA"/>
</dbReference>
<evidence type="ECO:0000256" key="3">
    <source>
        <dbReference type="ARBA" id="ARBA00022443"/>
    </source>
</evidence>
<gene>
    <name evidence="10" type="ORF">ACEWY4_012423</name>
</gene>
<dbReference type="SMART" id="SM00028">
    <property type="entry name" value="TPR"/>
    <property type="match status" value="3"/>
</dbReference>
<dbReference type="FunFam" id="2.30.30.40:FF:000212">
    <property type="entry name" value="NADPH oxidase activator 1"/>
    <property type="match status" value="1"/>
</dbReference>
<dbReference type="CDD" id="cd12047">
    <property type="entry name" value="SH3_Noxa1_C"/>
    <property type="match status" value="1"/>
</dbReference>
<dbReference type="Proteomes" id="UP001591681">
    <property type="component" value="Unassembled WGS sequence"/>
</dbReference>
<keyword evidence="4" id="KW-0963">Cytoplasm</keyword>
<organism evidence="10 11">
    <name type="scientific">Coilia grayii</name>
    <name type="common">Gray's grenadier anchovy</name>
    <dbReference type="NCBI Taxonomy" id="363190"/>
    <lineage>
        <taxon>Eukaryota</taxon>
        <taxon>Metazoa</taxon>
        <taxon>Chordata</taxon>
        <taxon>Craniata</taxon>
        <taxon>Vertebrata</taxon>
        <taxon>Euteleostomi</taxon>
        <taxon>Actinopterygii</taxon>
        <taxon>Neopterygii</taxon>
        <taxon>Teleostei</taxon>
        <taxon>Clupei</taxon>
        <taxon>Clupeiformes</taxon>
        <taxon>Clupeoidei</taxon>
        <taxon>Engraulidae</taxon>
        <taxon>Coilinae</taxon>
        <taxon>Coilia</taxon>
    </lineage>
</organism>
<dbReference type="PROSITE" id="PS50002">
    <property type="entry name" value="SH3"/>
    <property type="match status" value="1"/>
</dbReference>
<accession>A0ABD1K0K6</accession>
<feature type="compositionally biased region" description="Basic and acidic residues" evidence="8">
    <location>
        <begin position="292"/>
        <end position="304"/>
    </location>
</feature>
<dbReference type="PRINTS" id="PR00499">
    <property type="entry name" value="P67PHOX"/>
</dbReference>
<reference evidence="10 11" key="1">
    <citation type="submission" date="2024-09" db="EMBL/GenBank/DDBJ databases">
        <title>A chromosome-level genome assembly of Gray's grenadier anchovy, Coilia grayii.</title>
        <authorList>
            <person name="Fu Z."/>
        </authorList>
    </citation>
    <scope>NUCLEOTIDE SEQUENCE [LARGE SCALE GENOMIC DNA]</scope>
    <source>
        <strain evidence="10">G4</strain>
        <tissue evidence="10">Muscle</tissue>
    </source>
</reference>
<dbReference type="SUPFAM" id="SSF54277">
    <property type="entry name" value="CAD &amp; PB1 domains"/>
    <property type="match status" value="1"/>
</dbReference>
<keyword evidence="5" id="KW-0677">Repeat</keyword>
<dbReference type="Gene3D" id="1.25.40.10">
    <property type="entry name" value="Tetratricopeptide repeat domain"/>
    <property type="match status" value="1"/>
</dbReference>
<feature type="domain" description="SH3" evidence="9">
    <location>
        <begin position="461"/>
        <end position="520"/>
    </location>
</feature>
<dbReference type="FunFam" id="1.25.40.10:FF:000017">
    <property type="entry name" value="NADPH oxidase regulator NoxR"/>
    <property type="match status" value="1"/>
</dbReference>
<sequence length="531" mass="58715">MLYTELLRLWDEAVKAVDERDWQGALAKLNDIFEPTARTLFVTAAAHLALGQLRPAIQALDQTIAKDERLAVGFFQRAGVLLLANRLEEALADCIWAQKHMRENAVIDYRQLGLRYKLYSWQVLYNAAAVHARMGHWDKAQDILLAAAEEKGAARAGPLEAALDSVSRGEALTPLLVPEGEVFRPRKEEVEQLKQRDFLGKAKVITSMIPNDDFAGFDPLRGQKPGFYEPKAEGQESRYMRLKNPYEARATGELSVPAGGLVFVFGEADANGMVTVIFDGKRGLLPLRLLEPADPKKNKKDERGKKRKDSVPNGIPLPPELKPPTRPQTPSNPPEAPPSYVTATQQLPSPAQYAARAASPSDLELASPTSDDPGSVVVKVHYRYTMALRVPLGIPYGKLQQKIAHKLGQPASQLRLRYKQHGSQALTPLDGTEGLESLAEVVEAGRATLWCQNEDPLVNRTILYQMVALYDYVAQGPEDLEFSEGDTIDILSEVNEEWLEGHAAGNIGIFPRCFAYRDAEEAQEAHQATVL</sequence>
<dbReference type="Pfam" id="PF00018">
    <property type="entry name" value="SH3_1"/>
    <property type="match status" value="1"/>
</dbReference>
<evidence type="ECO:0000256" key="7">
    <source>
        <dbReference type="PROSITE-ProRule" id="PRU00192"/>
    </source>
</evidence>
<dbReference type="SUPFAM" id="SSF48452">
    <property type="entry name" value="TPR-like"/>
    <property type="match status" value="1"/>
</dbReference>
<comment type="similarity">
    <text evidence="2">Belongs to the NCF2/NOXA1 family.</text>
</comment>
<dbReference type="SUPFAM" id="SSF50044">
    <property type="entry name" value="SH3-domain"/>
    <property type="match status" value="2"/>
</dbReference>
<feature type="compositionally biased region" description="Pro residues" evidence="8">
    <location>
        <begin position="315"/>
        <end position="337"/>
    </location>
</feature>
<dbReference type="InterPro" id="IPR001452">
    <property type="entry name" value="SH3_domain"/>
</dbReference>
<protein>
    <recommendedName>
        <fullName evidence="9">SH3 domain-containing protein</fullName>
    </recommendedName>
</protein>
<dbReference type="Gene3D" id="2.30.30.40">
    <property type="entry name" value="SH3 Domains"/>
    <property type="match status" value="2"/>
</dbReference>
<dbReference type="InterPro" id="IPR011990">
    <property type="entry name" value="TPR-like_helical_dom_sf"/>
</dbReference>
<name>A0ABD1K0K6_9TELE</name>
<evidence type="ECO:0000256" key="2">
    <source>
        <dbReference type="ARBA" id="ARBA00008051"/>
    </source>
</evidence>